<name>A0AAD4C8J3_BOLED</name>
<gene>
    <name evidence="2" type="ORF">L210DRAFT_3499399</name>
</gene>
<reference evidence="2" key="2">
    <citation type="journal article" date="2020" name="Nat. Commun.">
        <title>Large-scale genome sequencing of mycorrhizal fungi provides insights into the early evolution of symbiotic traits.</title>
        <authorList>
            <person name="Miyauchi S."/>
            <person name="Kiss E."/>
            <person name="Kuo A."/>
            <person name="Drula E."/>
            <person name="Kohler A."/>
            <person name="Sanchez-Garcia M."/>
            <person name="Morin E."/>
            <person name="Andreopoulos B."/>
            <person name="Barry K.W."/>
            <person name="Bonito G."/>
            <person name="Buee M."/>
            <person name="Carver A."/>
            <person name="Chen C."/>
            <person name="Cichocki N."/>
            <person name="Clum A."/>
            <person name="Culley D."/>
            <person name="Crous P.W."/>
            <person name="Fauchery L."/>
            <person name="Girlanda M."/>
            <person name="Hayes R.D."/>
            <person name="Keri Z."/>
            <person name="LaButti K."/>
            <person name="Lipzen A."/>
            <person name="Lombard V."/>
            <person name="Magnuson J."/>
            <person name="Maillard F."/>
            <person name="Murat C."/>
            <person name="Nolan M."/>
            <person name="Ohm R.A."/>
            <person name="Pangilinan J."/>
            <person name="Pereira M.F."/>
            <person name="Perotto S."/>
            <person name="Peter M."/>
            <person name="Pfister S."/>
            <person name="Riley R."/>
            <person name="Sitrit Y."/>
            <person name="Stielow J.B."/>
            <person name="Szollosi G."/>
            <person name="Zifcakova L."/>
            <person name="Stursova M."/>
            <person name="Spatafora J.W."/>
            <person name="Tedersoo L."/>
            <person name="Vaario L.M."/>
            <person name="Yamada A."/>
            <person name="Yan M."/>
            <person name="Wang P."/>
            <person name="Xu J."/>
            <person name="Bruns T."/>
            <person name="Baldrian P."/>
            <person name="Vilgalys R."/>
            <person name="Dunand C."/>
            <person name="Henrissat B."/>
            <person name="Grigoriev I.V."/>
            <person name="Hibbett D."/>
            <person name="Nagy L.G."/>
            <person name="Martin F.M."/>
        </authorList>
    </citation>
    <scope>NUCLEOTIDE SEQUENCE</scope>
    <source>
        <strain evidence="2">BED1</strain>
    </source>
</reference>
<proteinExistence type="predicted"/>
<evidence type="ECO:0000313" key="2">
    <source>
        <dbReference type="EMBL" id="KAF8452431.1"/>
    </source>
</evidence>
<dbReference type="EMBL" id="WHUW01000001">
    <property type="protein sequence ID" value="KAF8452431.1"/>
    <property type="molecule type" value="Genomic_DNA"/>
</dbReference>
<dbReference type="SUPFAM" id="SSF55658">
    <property type="entry name" value="L9 N-domain-like"/>
    <property type="match status" value="1"/>
</dbReference>
<sequence>MTPTDQSAHSSDEAASPNLVDETMNALSELLGRVELSEECVTRIIVAVRAITTEAAPSPPIHVTHAHRLSTTPALLPPTRVAPGKPLPKEAEVVPKQSKIPSGHYEATHNNVSFIVPSASAPEPFYLVTKGKMVGVFSSWENVSSLVSRVSGATYQRLQPGVTISRARQMMEKAIEDEVVTVIGQALVPPAVTL</sequence>
<keyword evidence="3" id="KW-1185">Reference proteome</keyword>
<dbReference type="Pfam" id="PF01693">
    <property type="entry name" value="Cauli_VI"/>
    <property type="match status" value="1"/>
</dbReference>
<dbReference type="AlphaFoldDB" id="A0AAD4C8J3"/>
<evidence type="ECO:0000259" key="1">
    <source>
        <dbReference type="Pfam" id="PF01693"/>
    </source>
</evidence>
<evidence type="ECO:0000313" key="3">
    <source>
        <dbReference type="Proteomes" id="UP001194468"/>
    </source>
</evidence>
<dbReference type="InterPro" id="IPR009027">
    <property type="entry name" value="Ribosomal_bL9/RNase_H1_N"/>
</dbReference>
<dbReference type="InterPro" id="IPR037056">
    <property type="entry name" value="RNase_H1_N_sf"/>
</dbReference>
<dbReference type="Proteomes" id="UP001194468">
    <property type="component" value="Unassembled WGS sequence"/>
</dbReference>
<protein>
    <recommendedName>
        <fullName evidence="1">Ribonuclease H1 N-terminal domain-containing protein</fullName>
    </recommendedName>
</protein>
<feature type="domain" description="Ribonuclease H1 N-terminal" evidence="1">
    <location>
        <begin position="124"/>
        <end position="156"/>
    </location>
</feature>
<dbReference type="Gene3D" id="3.40.970.10">
    <property type="entry name" value="Ribonuclease H1, N-terminal domain"/>
    <property type="match status" value="1"/>
</dbReference>
<reference evidence="2" key="1">
    <citation type="submission" date="2019-10" db="EMBL/GenBank/DDBJ databases">
        <authorList>
            <consortium name="DOE Joint Genome Institute"/>
            <person name="Kuo A."/>
            <person name="Miyauchi S."/>
            <person name="Kiss E."/>
            <person name="Drula E."/>
            <person name="Kohler A."/>
            <person name="Sanchez-Garcia M."/>
            <person name="Andreopoulos B."/>
            <person name="Barry K.W."/>
            <person name="Bonito G."/>
            <person name="Buee M."/>
            <person name="Carver A."/>
            <person name="Chen C."/>
            <person name="Cichocki N."/>
            <person name="Clum A."/>
            <person name="Culley D."/>
            <person name="Crous P.W."/>
            <person name="Fauchery L."/>
            <person name="Girlanda M."/>
            <person name="Hayes R."/>
            <person name="Keri Z."/>
            <person name="LaButti K."/>
            <person name="Lipzen A."/>
            <person name="Lombard V."/>
            <person name="Magnuson J."/>
            <person name="Maillard F."/>
            <person name="Morin E."/>
            <person name="Murat C."/>
            <person name="Nolan M."/>
            <person name="Ohm R."/>
            <person name="Pangilinan J."/>
            <person name="Pereira M."/>
            <person name="Perotto S."/>
            <person name="Peter M."/>
            <person name="Riley R."/>
            <person name="Sitrit Y."/>
            <person name="Stielow B."/>
            <person name="Szollosi G."/>
            <person name="Zifcakova L."/>
            <person name="Stursova M."/>
            <person name="Spatafora J.W."/>
            <person name="Tedersoo L."/>
            <person name="Vaario L.-M."/>
            <person name="Yamada A."/>
            <person name="Yan M."/>
            <person name="Wang P."/>
            <person name="Xu J."/>
            <person name="Bruns T."/>
            <person name="Baldrian P."/>
            <person name="Vilgalys R."/>
            <person name="Henrissat B."/>
            <person name="Grigoriev I.V."/>
            <person name="Hibbett D."/>
            <person name="Nagy L.G."/>
            <person name="Martin F.M."/>
        </authorList>
    </citation>
    <scope>NUCLEOTIDE SEQUENCE</scope>
    <source>
        <strain evidence="2">BED1</strain>
    </source>
</reference>
<dbReference type="InterPro" id="IPR011320">
    <property type="entry name" value="RNase_H1_N"/>
</dbReference>
<comment type="caution">
    <text evidence="2">The sequence shown here is derived from an EMBL/GenBank/DDBJ whole genome shotgun (WGS) entry which is preliminary data.</text>
</comment>
<accession>A0AAD4C8J3</accession>
<organism evidence="2 3">
    <name type="scientific">Boletus edulis BED1</name>
    <dbReference type="NCBI Taxonomy" id="1328754"/>
    <lineage>
        <taxon>Eukaryota</taxon>
        <taxon>Fungi</taxon>
        <taxon>Dikarya</taxon>
        <taxon>Basidiomycota</taxon>
        <taxon>Agaricomycotina</taxon>
        <taxon>Agaricomycetes</taxon>
        <taxon>Agaricomycetidae</taxon>
        <taxon>Boletales</taxon>
        <taxon>Boletineae</taxon>
        <taxon>Boletaceae</taxon>
        <taxon>Boletoideae</taxon>
        <taxon>Boletus</taxon>
    </lineage>
</organism>